<protein>
    <submittedName>
        <fullName evidence="12">DNA excision repair protein ERCC-2</fullName>
    </submittedName>
</protein>
<dbReference type="Pfam" id="PF13307">
    <property type="entry name" value="Helicase_C_2"/>
    <property type="match status" value="1"/>
</dbReference>
<evidence type="ECO:0000256" key="5">
    <source>
        <dbReference type="ARBA" id="ARBA00022840"/>
    </source>
</evidence>
<dbReference type="SUPFAM" id="SSF52540">
    <property type="entry name" value="P-loop containing nucleoside triphosphate hydrolases"/>
    <property type="match status" value="2"/>
</dbReference>
<accession>A0A4R2KNC8</accession>
<dbReference type="InterPro" id="IPR045028">
    <property type="entry name" value="DinG/Rad3-like"/>
</dbReference>
<dbReference type="InterPro" id="IPR010614">
    <property type="entry name" value="RAD3-like_helicase_DEAD"/>
</dbReference>
<dbReference type="PANTHER" id="PTHR11472:SF34">
    <property type="entry name" value="REGULATOR OF TELOMERE ELONGATION HELICASE 1"/>
    <property type="match status" value="1"/>
</dbReference>
<reference evidence="12 13" key="1">
    <citation type="submission" date="2019-03" db="EMBL/GenBank/DDBJ databases">
        <title>Genomic Encyclopedia of Type Strains, Phase IV (KMG-IV): sequencing the most valuable type-strain genomes for metagenomic binning, comparative biology and taxonomic classification.</title>
        <authorList>
            <person name="Goeker M."/>
        </authorList>
    </citation>
    <scope>NUCLEOTIDE SEQUENCE [LARGE SCALE GENOMIC DNA]</scope>
    <source>
        <strain evidence="12 13">DSM 102940</strain>
    </source>
</reference>
<dbReference type="GO" id="GO:0006281">
    <property type="term" value="P:DNA repair"/>
    <property type="evidence" value="ECO:0007669"/>
    <property type="project" value="UniProtKB-KW"/>
</dbReference>
<keyword evidence="9" id="KW-0413">Isomerase</keyword>
<evidence type="ECO:0000256" key="6">
    <source>
        <dbReference type="ARBA" id="ARBA00023004"/>
    </source>
</evidence>
<evidence type="ECO:0000256" key="2">
    <source>
        <dbReference type="ARBA" id="ARBA00022741"/>
    </source>
</evidence>
<dbReference type="PROSITE" id="PS51193">
    <property type="entry name" value="HELICASE_ATP_BIND_2"/>
    <property type="match status" value="1"/>
</dbReference>
<keyword evidence="2" id="KW-0547">Nucleotide-binding</keyword>
<dbReference type="InterPro" id="IPR014013">
    <property type="entry name" value="Helic_SF1/SF2_ATP-bd_DinG/Rad3"/>
</dbReference>
<evidence type="ECO:0000313" key="12">
    <source>
        <dbReference type="EMBL" id="TCO72299.1"/>
    </source>
</evidence>
<name>A0A4R2KNC8_9FIRM</name>
<keyword evidence="6" id="KW-0408">Iron</keyword>
<keyword evidence="1" id="KW-0479">Metal-binding</keyword>
<evidence type="ECO:0000256" key="9">
    <source>
        <dbReference type="ARBA" id="ARBA00023235"/>
    </source>
</evidence>
<dbReference type="InterPro" id="IPR042493">
    <property type="entry name" value="XPD_DNA_FeS"/>
</dbReference>
<evidence type="ECO:0000256" key="3">
    <source>
        <dbReference type="ARBA" id="ARBA00022801"/>
    </source>
</evidence>
<organism evidence="12 13">
    <name type="scientific">Marinisporobacter balticus</name>
    <dbReference type="NCBI Taxonomy" id="2018667"/>
    <lineage>
        <taxon>Bacteria</taxon>
        <taxon>Bacillati</taxon>
        <taxon>Bacillota</taxon>
        <taxon>Clostridia</taxon>
        <taxon>Peptostreptococcales</taxon>
        <taxon>Thermotaleaceae</taxon>
        <taxon>Marinisporobacter</taxon>
    </lineage>
</organism>
<dbReference type="GO" id="GO:0005524">
    <property type="term" value="F:ATP binding"/>
    <property type="evidence" value="ECO:0007669"/>
    <property type="project" value="UniProtKB-KW"/>
</dbReference>
<dbReference type="Gene3D" id="3.40.50.300">
    <property type="entry name" value="P-loop containing nucleotide triphosphate hydrolases"/>
    <property type="match status" value="2"/>
</dbReference>
<gene>
    <name evidence="12" type="ORF">EV214_11850</name>
</gene>
<dbReference type="SMART" id="SM00491">
    <property type="entry name" value="HELICc2"/>
    <property type="match status" value="1"/>
</dbReference>
<dbReference type="OrthoDB" id="9765586at2"/>
<dbReference type="InterPro" id="IPR027417">
    <property type="entry name" value="P-loop_NTPase"/>
</dbReference>
<keyword evidence="7" id="KW-0411">Iron-sulfur</keyword>
<feature type="domain" description="Helicase ATP-binding" evidence="11">
    <location>
        <begin position="183"/>
        <end position="439"/>
    </location>
</feature>
<evidence type="ECO:0000256" key="4">
    <source>
        <dbReference type="ARBA" id="ARBA00022806"/>
    </source>
</evidence>
<dbReference type="Pfam" id="PF06733">
    <property type="entry name" value="DEAD_2"/>
    <property type="match status" value="1"/>
</dbReference>
<proteinExistence type="inferred from homology"/>
<dbReference type="GO" id="GO:0043139">
    <property type="term" value="F:5'-3' DNA helicase activity"/>
    <property type="evidence" value="ECO:0007669"/>
    <property type="project" value="UniProtKB-EC"/>
</dbReference>
<dbReference type="Gene3D" id="3.90.320.10">
    <property type="match status" value="1"/>
</dbReference>
<sequence>MHNTNEIKISVRNLVEFILRSGDLDTSFRSMTRAVEGTRAHQKVQKNQAENYEAEVTLKHKLEHEGYTFLIEGRADGIIKESDGICIDEIKSTTKPLEIIHENYNELHWAQAKCYAYIYALQNKLDKIDVQLTYFHLETELLKNIRKNFSFISLEVFFYQIIDQYMAFANFTSDWCKLRDDSVKDLVFPFKKYRIGQRELAISVYRTIRDQKKLFAQAPTGIGKTISTLFPTVKAFSEGYTSKIFYLTAKTITRQVAEEAFIKMREKGLRFKTLTLTAKDKICFKEESRCEPEYCEYAKGHFSRVNEAILDILQNEDELSRAIIESYSRKYHICPFEFSLDLATWVDAVICDFNYIFDPTVYLKGLFDFGDNDYTFLIDEAHNLVDRAREMFSANLYKNHFLELKRIFKDKEPTIAKALDKLNGYMLKMKKLCGDKEVYIQKEMPENISYLLNRLISESEELLATKKGTKGYKEILELFFDCLAFIRILEIYDDRYVTYIEKENKDVMLKMFCLDPSYLLSEAIKRGKSAIFFSATLSPIEYFKYILGGDETDQTIMLSSPFDRNNLCLMIANNISTKYKDREYSYNCIADYIKAIISQKKGNYLVFFPSYKYMQDVHERFQEKYPEYATIIQLNTMSEEQREAYLLGFEKDPKDTLVGFAVMGGIFGEGIDLKADRLIGAIIVGVGLPQICLERDIIKDYFNEKNGNGFNYSYTYPGMNKVLQAAGRVIRTEKDKGVVLLIDERFNYGNYKRIFPREWNHRINIKSEDEIIKTLEKFYDEN</sequence>
<keyword evidence="3" id="KW-0378">Hydrolase</keyword>
<evidence type="ECO:0000256" key="8">
    <source>
        <dbReference type="ARBA" id="ARBA00023125"/>
    </source>
</evidence>
<dbReference type="AlphaFoldDB" id="A0A4R2KNC8"/>
<comment type="caution">
    <text evidence="12">The sequence shown here is derived from an EMBL/GenBank/DDBJ whole genome shotgun (WGS) entry which is preliminary data.</text>
</comment>
<evidence type="ECO:0000256" key="10">
    <source>
        <dbReference type="ARBA" id="ARBA00038058"/>
    </source>
</evidence>
<keyword evidence="8" id="KW-0238">DNA-binding</keyword>
<dbReference type="GO" id="GO:0016887">
    <property type="term" value="F:ATP hydrolysis activity"/>
    <property type="evidence" value="ECO:0007669"/>
    <property type="project" value="RHEA"/>
</dbReference>
<dbReference type="GO" id="GO:0046872">
    <property type="term" value="F:metal ion binding"/>
    <property type="evidence" value="ECO:0007669"/>
    <property type="project" value="UniProtKB-KW"/>
</dbReference>
<dbReference type="RefSeq" id="WP_132246229.1">
    <property type="nucleotide sequence ID" value="NZ_SLWV01000018.1"/>
</dbReference>
<dbReference type="EMBL" id="SLWV01000018">
    <property type="protein sequence ID" value="TCO72299.1"/>
    <property type="molecule type" value="Genomic_DNA"/>
</dbReference>
<dbReference type="GO" id="GO:0003677">
    <property type="term" value="F:DNA binding"/>
    <property type="evidence" value="ECO:0007669"/>
    <property type="project" value="UniProtKB-KW"/>
</dbReference>
<dbReference type="Gene3D" id="1.10.275.40">
    <property type="match status" value="1"/>
</dbReference>
<dbReference type="InterPro" id="IPR006555">
    <property type="entry name" value="ATP-dep_Helicase_C"/>
</dbReference>
<evidence type="ECO:0000256" key="7">
    <source>
        <dbReference type="ARBA" id="ARBA00023014"/>
    </source>
</evidence>
<keyword evidence="13" id="KW-1185">Reference proteome</keyword>
<evidence type="ECO:0000313" key="13">
    <source>
        <dbReference type="Proteomes" id="UP000294919"/>
    </source>
</evidence>
<dbReference type="GO" id="GO:0051539">
    <property type="term" value="F:4 iron, 4 sulfur cluster binding"/>
    <property type="evidence" value="ECO:0007669"/>
    <property type="project" value="UniProtKB-KW"/>
</dbReference>
<dbReference type="Proteomes" id="UP000294919">
    <property type="component" value="Unassembled WGS sequence"/>
</dbReference>
<keyword evidence="4" id="KW-0347">Helicase</keyword>
<evidence type="ECO:0000256" key="1">
    <source>
        <dbReference type="ARBA" id="ARBA00022723"/>
    </source>
</evidence>
<comment type="similarity">
    <text evidence="10">Belongs to the helicase family. DinG subfamily.</text>
</comment>
<evidence type="ECO:0000259" key="11">
    <source>
        <dbReference type="PROSITE" id="PS51193"/>
    </source>
</evidence>
<keyword evidence="5" id="KW-0067">ATP-binding</keyword>
<dbReference type="PANTHER" id="PTHR11472">
    <property type="entry name" value="DNA REPAIR DEAD HELICASE RAD3/XP-D SUBFAMILY MEMBER"/>
    <property type="match status" value="1"/>
</dbReference>
<dbReference type="Gene3D" id="1.10.30.20">
    <property type="entry name" value="Bacterial XPD DNA helicase, FeS cluster domain"/>
    <property type="match status" value="1"/>
</dbReference>
<dbReference type="InterPro" id="IPR011604">
    <property type="entry name" value="PDDEXK-like_dom_sf"/>
</dbReference>